<feature type="binding site" evidence="15">
    <location>
        <position position="170"/>
    </location>
    <ligand>
        <name>substrate</name>
    </ligand>
</feature>
<accession>A0A484HNS1</accession>
<evidence type="ECO:0000256" key="9">
    <source>
        <dbReference type="ARBA" id="ARBA00022833"/>
    </source>
</evidence>
<evidence type="ECO:0000256" key="3">
    <source>
        <dbReference type="ARBA" id="ARBA00004910"/>
    </source>
</evidence>
<feature type="binding site" evidence="15">
    <location>
        <position position="209"/>
    </location>
    <ligand>
        <name>substrate</name>
    </ligand>
</feature>
<comment type="similarity">
    <text evidence="4 13">In the N-terminal section; belongs to the cytidine and deoxycytidylate deaminase family.</text>
</comment>
<evidence type="ECO:0000259" key="17">
    <source>
        <dbReference type="PROSITE" id="PS51747"/>
    </source>
</evidence>
<evidence type="ECO:0000256" key="13">
    <source>
        <dbReference type="PIRNR" id="PIRNR006769"/>
    </source>
</evidence>
<dbReference type="InterPro" id="IPR024072">
    <property type="entry name" value="DHFR-like_dom_sf"/>
</dbReference>
<evidence type="ECO:0000256" key="5">
    <source>
        <dbReference type="ARBA" id="ARBA00007417"/>
    </source>
</evidence>
<feature type="binding site" evidence="16">
    <location>
        <position position="77"/>
    </location>
    <ligand>
        <name>Zn(2+)</name>
        <dbReference type="ChEBI" id="CHEBI:29105"/>
        <note>catalytic</note>
    </ligand>
</feature>
<proteinExistence type="inferred from homology"/>
<dbReference type="EMBL" id="CAACVI010000050">
    <property type="protein sequence ID" value="VEN75218.1"/>
    <property type="molecule type" value="Genomic_DNA"/>
</dbReference>
<dbReference type="NCBIfam" id="TIGR00227">
    <property type="entry name" value="ribD_Cterm"/>
    <property type="match status" value="1"/>
</dbReference>
<dbReference type="SUPFAM" id="SSF53927">
    <property type="entry name" value="Cytidine deaminase-like"/>
    <property type="match status" value="1"/>
</dbReference>
<dbReference type="InterPro" id="IPR002734">
    <property type="entry name" value="RibDG_C"/>
</dbReference>
<dbReference type="EC" id="3.5.4.26" evidence="13"/>
<dbReference type="EC" id="1.1.1.193" evidence="13"/>
<keyword evidence="10 13" id="KW-0521">NADP</keyword>
<dbReference type="GO" id="GO:0009231">
    <property type="term" value="P:riboflavin biosynthetic process"/>
    <property type="evidence" value="ECO:0007669"/>
    <property type="project" value="UniProtKB-UniPathway"/>
</dbReference>
<name>A0A484HNS1_9BACT</name>
<keyword evidence="11 13" id="KW-0560">Oxidoreductase</keyword>
<dbReference type="Pfam" id="PF00383">
    <property type="entry name" value="dCMP_cyt_deam_1"/>
    <property type="match status" value="1"/>
</dbReference>
<dbReference type="GO" id="GO:0008703">
    <property type="term" value="F:5-amino-6-(5-phosphoribosylamino)uracil reductase activity"/>
    <property type="evidence" value="ECO:0007669"/>
    <property type="project" value="UniProtKB-EC"/>
</dbReference>
<feature type="binding site" evidence="15">
    <location>
        <position position="186"/>
    </location>
    <ligand>
        <name>substrate</name>
    </ligand>
</feature>
<dbReference type="InterPro" id="IPR050765">
    <property type="entry name" value="Riboflavin_Biosynth_HTPR"/>
</dbReference>
<evidence type="ECO:0000256" key="2">
    <source>
        <dbReference type="ARBA" id="ARBA00004882"/>
    </source>
</evidence>
<dbReference type="InterPro" id="IPR016193">
    <property type="entry name" value="Cytidine_deaminase-like"/>
</dbReference>
<feature type="binding site" evidence="15">
    <location>
        <position position="297"/>
    </location>
    <ligand>
        <name>substrate</name>
    </ligand>
</feature>
<comment type="catalytic activity">
    <reaction evidence="13">
        <text>2,5-diamino-6-hydroxy-4-(5-phosphoribosylamino)-pyrimidine + H2O + H(+) = 5-amino-6-(5-phospho-D-ribosylamino)uracil + NH4(+)</text>
        <dbReference type="Rhea" id="RHEA:21868"/>
        <dbReference type="ChEBI" id="CHEBI:15377"/>
        <dbReference type="ChEBI" id="CHEBI:15378"/>
        <dbReference type="ChEBI" id="CHEBI:28938"/>
        <dbReference type="ChEBI" id="CHEBI:58453"/>
        <dbReference type="ChEBI" id="CHEBI:58614"/>
        <dbReference type="EC" id="3.5.4.26"/>
    </reaction>
</comment>
<evidence type="ECO:0000256" key="8">
    <source>
        <dbReference type="ARBA" id="ARBA00022801"/>
    </source>
</evidence>
<gene>
    <name evidence="18" type="primary">ribD</name>
    <name evidence="18" type="ORF">EPICR_70059</name>
</gene>
<evidence type="ECO:0000256" key="11">
    <source>
        <dbReference type="ARBA" id="ARBA00023002"/>
    </source>
</evidence>
<protein>
    <recommendedName>
        <fullName evidence="13">Riboflavin biosynthesis protein RibD</fullName>
    </recommendedName>
    <domain>
        <recommendedName>
            <fullName evidence="13">Diaminohydroxyphosphoribosylaminopyrimidine deaminase</fullName>
            <shortName evidence="13">DRAP deaminase</shortName>
            <ecNumber evidence="13">3.5.4.26</ecNumber>
        </recommendedName>
        <alternativeName>
            <fullName evidence="13">Riboflavin-specific deaminase</fullName>
        </alternativeName>
    </domain>
    <domain>
        <recommendedName>
            <fullName evidence="13">5-amino-6-(5-phosphoribosylamino)uracil reductase</fullName>
            <ecNumber evidence="13">1.1.1.193</ecNumber>
        </recommendedName>
        <alternativeName>
            <fullName evidence="13">HTP reductase</fullName>
        </alternativeName>
    </domain>
</protein>
<evidence type="ECO:0000256" key="6">
    <source>
        <dbReference type="ARBA" id="ARBA00022619"/>
    </source>
</evidence>
<keyword evidence="12" id="KW-0511">Multifunctional enzyme</keyword>
<keyword evidence="9 13" id="KW-0862">Zinc</keyword>
<sequence>MSADDLRHMETALALAEKGRGFVSPNPMVGAILVKDGRVISEGYHRRFGSDHAEVEAIQKAGGAARGATLYVTLEPCDHFGKTPPCSKRILEAGIARVVSAMEDPNPEVKGNGHRRLKAGGVEVTTGVFEKKARRLNEIFIKHISTGLPFVIAKCAATLDGFIATKTGDSRWVSGEASRRYVHRLRHTVDAIMVGAGTARTDDPSLTTRLEGLEGRDPIRVILDPVLSISEKARALTLESDAQTILVAGPGAPEKKKKAIEKTGARVMEAPEKDGLTDMKWLRARLGEMGISGLLIEGGSRVMASAFRAGIVDKVVFFYAPKIMAGGGFPICGGPGPDSMDGCVRLTDVSARMSGDDVMIEGYPLWG</sequence>
<feature type="binding site" evidence="15">
    <location>
        <position position="198"/>
    </location>
    <ligand>
        <name>NADP(+)</name>
        <dbReference type="ChEBI" id="CHEBI:58349"/>
    </ligand>
</feature>
<feature type="binding site" evidence="15">
    <location>
        <position position="206"/>
    </location>
    <ligand>
        <name>substrate</name>
    </ligand>
</feature>
<dbReference type="PROSITE" id="PS00903">
    <property type="entry name" value="CYT_DCMP_DEAMINASES_1"/>
    <property type="match status" value="1"/>
</dbReference>
<feature type="binding site" evidence="15">
    <location>
        <begin position="299"/>
        <end position="305"/>
    </location>
    <ligand>
        <name>NADP(+)</name>
        <dbReference type="ChEBI" id="CHEBI:58349"/>
    </ligand>
</feature>
<feature type="binding site" evidence="15">
    <location>
        <position position="172"/>
    </location>
    <ligand>
        <name>NADP(+)</name>
        <dbReference type="ChEBI" id="CHEBI:58349"/>
    </ligand>
</feature>
<dbReference type="PANTHER" id="PTHR38011:SF7">
    <property type="entry name" value="2,5-DIAMINO-6-RIBOSYLAMINO-4(3H)-PYRIMIDINONE 5'-PHOSPHATE REDUCTASE"/>
    <property type="match status" value="1"/>
</dbReference>
<dbReference type="Gene3D" id="3.40.430.10">
    <property type="entry name" value="Dihydrofolate Reductase, subunit A"/>
    <property type="match status" value="1"/>
</dbReference>
<feature type="binding site" evidence="16">
    <location>
        <position position="86"/>
    </location>
    <ligand>
        <name>Zn(2+)</name>
        <dbReference type="ChEBI" id="CHEBI:29105"/>
        <note>catalytic</note>
    </ligand>
</feature>
<dbReference type="GO" id="GO:0008270">
    <property type="term" value="F:zinc ion binding"/>
    <property type="evidence" value="ECO:0007669"/>
    <property type="project" value="InterPro"/>
</dbReference>
<comment type="function">
    <text evidence="1 13">Converts 2,5-diamino-6-(ribosylamino)-4(3h)-pyrimidinone 5'-phosphate into 5-amino-6-(ribosylamino)-2,4(1h,3h)-pyrimidinedione 5'-phosphate.</text>
</comment>
<evidence type="ECO:0000256" key="4">
    <source>
        <dbReference type="ARBA" id="ARBA00005259"/>
    </source>
</evidence>
<dbReference type="InterPro" id="IPR016192">
    <property type="entry name" value="APOBEC/CMP_deaminase_Zn-bd"/>
</dbReference>
<evidence type="ECO:0000256" key="15">
    <source>
        <dbReference type="PIRSR" id="PIRSR006769-2"/>
    </source>
</evidence>
<dbReference type="Gene3D" id="3.40.140.10">
    <property type="entry name" value="Cytidine Deaminase, domain 2"/>
    <property type="match status" value="1"/>
</dbReference>
<dbReference type="PIRSF" id="PIRSF006769">
    <property type="entry name" value="RibD"/>
    <property type="match status" value="1"/>
</dbReference>
<dbReference type="PROSITE" id="PS51747">
    <property type="entry name" value="CYT_DCMP_DEAMINASES_2"/>
    <property type="match status" value="1"/>
</dbReference>
<keyword evidence="7 13" id="KW-0479">Metal-binding</keyword>
<feature type="binding site" evidence="15">
    <location>
        <position position="156"/>
    </location>
    <ligand>
        <name>NADP(+)</name>
        <dbReference type="ChEBI" id="CHEBI:58349"/>
    </ligand>
</feature>
<dbReference type="PANTHER" id="PTHR38011">
    <property type="entry name" value="DIHYDROFOLATE REDUCTASE FAMILY PROTEIN (AFU_ORTHOLOGUE AFUA_8G06820)"/>
    <property type="match status" value="1"/>
</dbReference>
<dbReference type="InterPro" id="IPR002125">
    <property type="entry name" value="CMP_dCMP_dom"/>
</dbReference>
<dbReference type="InterPro" id="IPR011549">
    <property type="entry name" value="RibD_C"/>
</dbReference>
<feature type="domain" description="CMP/dCMP-type deaminase" evidence="17">
    <location>
        <begin position="3"/>
        <end position="124"/>
    </location>
</feature>
<keyword evidence="8 13" id="KW-0378">Hydrolase</keyword>
<feature type="binding site" evidence="15">
    <location>
        <position position="202"/>
    </location>
    <ligand>
        <name>NADP(+)</name>
        <dbReference type="ChEBI" id="CHEBI:58349"/>
    </ligand>
</feature>
<dbReference type="AlphaFoldDB" id="A0A484HNS1"/>
<comment type="pathway">
    <text evidence="3 13">Cofactor biosynthesis; riboflavin biosynthesis; 5-amino-6-(D-ribitylamino)uracil from GTP: step 3/4.</text>
</comment>
<comment type="cofactor">
    <cofactor evidence="13 16">
        <name>Zn(2+)</name>
        <dbReference type="ChEBI" id="CHEBI:29105"/>
    </cofactor>
    <text evidence="13 16">Binds 1 zinc ion.</text>
</comment>
<dbReference type="InterPro" id="IPR004794">
    <property type="entry name" value="Eubact_RibD"/>
</dbReference>
<dbReference type="SUPFAM" id="SSF53597">
    <property type="entry name" value="Dihydrofolate reductase-like"/>
    <property type="match status" value="1"/>
</dbReference>
<dbReference type="GO" id="GO:0008835">
    <property type="term" value="F:diaminohydroxyphosphoribosylaminopyrimidine deaminase activity"/>
    <property type="evidence" value="ECO:0007669"/>
    <property type="project" value="UniProtKB-EC"/>
</dbReference>
<evidence type="ECO:0000256" key="12">
    <source>
        <dbReference type="ARBA" id="ARBA00023268"/>
    </source>
</evidence>
<dbReference type="Pfam" id="PF01872">
    <property type="entry name" value="RibD_C"/>
    <property type="match status" value="1"/>
</dbReference>
<dbReference type="FunFam" id="3.40.140.10:FF:000025">
    <property type="entry name" value="Riboflavin biosynthesis protein RibD"/>
    <property type="match status" value="1"/>
</dbReference>
<comment type="catalytic activity">
    <reaction evidence="13">
        <text>5-amino-6-(5-phospho-D-ribitylamino)uracil + NADP(+) = 5-amino-6-(5-phospho-D-ribosylamino)uracil + NADPH + H(+)</text>
        <dbReference type="Rhea" id="RHEA:17845"/>
        <dbReference type="ChEBI" id="CHEBI:15378"/>
        <dbReference type="ChEBI" id="CHEBI:57783"/>
        <dbReference type="ChEBI" id="CHEBI:58349"/>
        <dbReference type="ChEBI" id="CHEBI:58421"/>
        <dbReference type="ChEBI" id="CHEBI:58453"/>
        <dbReference type="EC" id="1.1.1.193"/>
    </reaction>
</comment>
<evidence type="ECO:0000256" key="1">
    <source>
        <dbReference type="ARBA" id="ARBA00002151"/>
    </source>
</evidence>
<feature type="active site" description="Proton donor" evidence="14">
    <location>
        <position position="54"/>
    </location>
</feature>
<evidence type="ECO:0000256" key="14">
    <source>
        <dbReference type="PIRSR" id="PIRSR006769-1"/>
    </source>
</evidence>
<dbReference type="UniPathway" id="UPA00275">
    <property type="reaction ID" value="UER00401"/>
</dbReference>
<dbReference type="NCBIfam" id="TIGR00326">
    <property type="entry name" value="eubact_ribD"/>
    <property type="match status" value="1"/>
</dbReference>
<evidence type="ECO:0000313" key="18">
    <source>
        <dbReference type="EMBL" id="VEN75218.1"/>
    </source>
</evidence>
<reference evidence="18" key="1">
    <citation type="submission" date="2019-01" db="EMBL/GenBank/DDBJ databases">
        <authorList>
            <consortium name="Genoscope - CEA"/>
            <person name="William W."/>
        </authorList>
    </citation>
    <scope>NUCLEOTIDE SEQUENCE</scope>
    <source>
        <strain evidence="18">CR-1</strain>
    </source>
</reference>
<feature type="binding site" evidence="16">
    <location>
        <position position="52"/>
    </location>
    <ligand>
        <name>Zn(2+)</name>
        <dbReference type="ChEBI" id="CHEBI:29105"/>
        <note>catalytic</note>
    </ligand>
</feature>
<comment type="pathway">
    <text evidence="2 13">Cofactor biosynthesis; riboflavin biosynthesis; 5-amino-6-(D-ribitylamino)uracil from GTP: step 2/4.</text>
</comment>
<evidence type="ECO:0000256" key="7">
    <source>
        <dbReference type="ARBA" id="ARBA00022723"/>
    </source>
</evidence>
<dbReference type="CDD" id="cd01284">
    <property type="entry name" value="Riboflavin_deaminase-reductase"/>
    <property type="match status" value="1"/>
</dbReference>
<evidence type="ECO:0000256" key="10">
    <source>
        <dbReference type="ARBA" id="ARBA00022857"/>
    </source>
</evidence>
<comment type="similarity">
    <text evidence="5 13">In the C-terminal section; belongs to the HTP reductase family.</text>
</comment>
<organism evidence="18">
    <name type="scientific">uncultured Desulfobacteraceae bacterium</name>
    <dbReference type="NCBI Taxonomy" id="218296"/>
    <lineage>
        <taxon>Bacteria</taxon>
        <taxon>Pseudomonadati</taxon>
        <taxon>Thermodesulfobacteriota</taxon>
        <taxon>Desulfobacteria</taxon>
        <taxon>Desulfobacterales</taxon>
        <taxon>Desulfobacteraceae</taxon>
        <taxon>environmental samples</taxon>
    </lineage>
</organism>
<dbReference type="GO" id="GO:0050661">
    <property type="term" value="F:NADP binding"/>
    <property type="evidence" value="ECO:0007669"/>
    <property type="project" value="InterPro"/>
</dbReference>
<keyword evidence="6 13" id="KW-0686">Riboflavin biosynthesis</keyword>
<evidence type="ECO:0000256" key="16">
    <source>
        <dbReference type="PIRSR" id="PIRSR006769-3"/>
    </source>
</evidence>